<accession>A0A9D1IJ60</accession>
<dbReference type="InterPro" id="IPR003010">
    <property type="entry name" value="C-N_Hydrolase"/>
</dbReference>
<keyword evidence="4 9" id="KW-0808">Transferase</keyword>
<keyword evidence="7 9" id="KW-0472">Membrane</keyword>
<protein>
    <recommendedName>
        <fullName evidence="9">Apolipoprotein N-acyltransferase</fullName>
        <shortName evidence="9">ALP N-acyltransferase</shortName>
        <ecNumber evidence="9">2.3.1.269</ecNumber>
    </recommendedName>
</protein>
<dbReference type="SUPFAM" id="SSF56317">
    <property type="entry name" value="Carbon-nitrogen hydrolase"/>
    <property type="match status" value="1"/>
</dbReference>
<feature type="transmembrane region" description="Helical" evidence="9">
    <location>
        <begin position="57"/>
        <end position="78"/>
    </location>
</feature>
<dbReference type="GO" id="GO:0016410">
    <property type="term" value="F:N-acyltransferase activity"/>
    <property type="evidence" value="ECO:0007669"/>
    <property type="project" value="UniProtKB-UniRule"/>
</dbReference>
<reference evidence="11" key="2">
    <citation type="journal article" date="2021" name="PeerJ">
        <title>Extensive microbial diversity within the chicken gut microbiome revealed by metagenomics and culture.</title>
        <authorList>
            <person name="Gilroy R."/>
            <person name="Ravi A."/>
            <person name="Getino M."/>
            <person name="Pursley I."/>
            <person name="Horton D.L."/>
            <person name="Alikhan N.F."/>
            <person name="Baker D."/>
            <person name="Gharbi K."/>
            <person name="Hall N."/>
            <person name="Watson M."/>
            <person name="Adriaenssens E.M."/>
            <person name="Foster-Nyarko E."/>
            <person name="Jarju S."/>
            <person name="Secka A."/>
            <person name="Antonio M."/>
            <person name="Oren A."/>
            <person name="Chaudhuri R.R."/>
            <person name="La Ragione R."/>
            <person name="Hildebrand F."/>
            <person name="Pallen M.J."/>
        </authorList>
    </citation>
    <scope>NUCLEOTIDE SEQUENCE</scope>
    <source>
        <strain evidence="11">7463</strain>
    </source>
</reference>
<feature type="transmembrane region" description="Helical" evidence="9">
    <location>
        <begin position="163"/>
        <end position="186"/>
    </location>
</feature>
<keyword evidence="3 9" id="KW-1003">Cell membrane</keyword>
<dbReference type="InterPro" id="IPR004563">
    <property type="entry name" value="Apolipo_AcylTrfase"/>
</dbReference>
<proteinExistence type="inferred from homology"/>
<dbReference type="CDD" id="cd07571">
    <property type="entry name" value="ALP_N-acyl_transferase"/>
    <property type="match status" value="1"/>
</dbReference>
<evidence type="ECO:0000256" key="6">
    <source>
        <dbReference type="ARBA" id="ARBA00022989"/>
    </source>
</evidence>
<feature type="transmembrane region" description="Helical" evidence="9">
    <location>
        <begin position="193"/>
        <end position="212"/>
    </location>
</feature>
<evidence type="ECO:0000256" key="3">
    <source>
        <dbReference type="ARBA" id="ARBA00022475"/>
    </source>
</evidence>
<feature type="transmembrane region" description="Helical" evidence="9">
    <location>
        <begin position="90"/>
        <end position="112"/>
    </location>
</feature>
<comment type="function">
    <text evidence="9">Catalyzes the phospholipid dependent N-acylation of the N-terminal cysteine of apolipoprotein, the last step in lipoprotein maturation.</text>
</comment>
<dbReference type="GO" id="GO:0042158">
    <property type="term" value="P:lipoprotein biosynthetic process"/>
    <property type="evidence" value="ECO:0007669"/>
    <property type="project" value="UniProtKB-UniRule"/>
</dbReference>
<reference evidence="11" key="1">
    <citation type="submission" date="2020-10" db="EMBL/GenBank/DDBJ databases">
        <authorList>
            <person name="Gilroy R."/>
        </authorList>
    </citation>
    <scope>NUCLEOTIDE SEQUENCE</scope>
    <source>
        <strain evidence="11">7463</strain>
    </source>
</reference>
<dbReference type="HAMAP" id="MF_01148">
    <property type="entry name" value="Lnt"/>
    <property type="match status" value="1"/>
</dbReference>
<comment type="caution">
    <text evidence="11">The sequence shown here is derived from an EMBL/GenBank/DDBJ whole genome shotgun (WGS) entry which is preliminary data.</text>
</comment>
<dbReference type="AlphaFoldDB" id="A0A9D1IJ60"/>
<keyword evidence="6 9" id="KW-1133">Transmembrane helix</keyword>
<dbReference type="Pfam" id="PF00795">
    <property type="entry name" value="CN_hydrolase"/>
    <property type="match status" value="1"/>
</dbReference>
<comment type="pathway">
    <text evidence="9">Protein modification; lipoprotein biosynthesis (N-acyl transfer).</text>
</comment>
<evidence type="ECO:0000256" key="9">
    <source>
        <dbReference type="HAMAP-Rule" id="MF_01148"/>
    </source>
</evidence>
<evidence type="ECO:0000256" key="7">
    <source>
        <dbReference type="ARBA" id="ARBA00023136"/>
    </source>
</evidence>
<evidence type="ECO:0000313" key="12">
    <source>
        <dbReference type="Proteomes" id="UP000824083"/>
    </source>
</evidence>
<feature type="transmembrane region" description="Helical" evidence="9">
    <location>
        <begin position="9"/>
        <end position="28"/>
    </location>
</feature>
<dbReference type="EMBL" id="DVMY01000105">
    <property type="protein sequence ID" value="HIU38013.1"/>
    <property type="molecule type" value="Genomic_DNA"/>
</dbReference>
<keyword evidence="5 9" id="KW-0812">Transmembrane</keyword>
<evidence type="ECO:0000256" key="8">
    <source>
        <dbReference type="ARBA" id="ARBA00023315"/>
    </source>
</evidence>
<dbReference type="Gene3D" id="3.60.110.10">
    <property type="entry name" value="Carbon-nitrogen hydrolase"/>
    <property type="match status" value="1"/>
</dbReference>
<evidence type="ECO:0000256" key="4">
    <source>
        <dbReference type="ARBA" id="ARBA00022679"/>
    </source>
</evidence>
<dbReference type="PANTHER" id="PTHR38686:SF1">
    <property type="entry name" value="APOLIPOPROTEIN N-ACYLTRANSFERASE"/>
    <property type="match status" value="1"/>
</dbReference>
<dbReference type="NCBIfam" id="TIGR00546">
    <property type="entry name" value="lnt"/>
    <property type="match status" value="1"/>
</dbReference>
<feature type="transmembrane region" description="Helical" evidence="9">
    <location>
        <begin position="34"/>
        <end position="50"/>
    </location>
</feature>
<comment type="similarity">
    <text evidence="2 9">Belongs to the CN hydrolase family. Apolipoprotein N-acyltransferase subfamily.</text>
</comment>
<name>A0A9D1IJ60_9BURK</name>
<comment type="catalytic activity">
    <reaction evidence="9">
        <text>N-terminal S-1,2-diacyl-sn-glyceryl-L-cysteinyl-[lipoprotein] + a glycerophospholipid = N-acyl-S-1,2-diacyl-sn-glyceryl-L-cysteinyl-[lipoprotein] + a 2-acyl-sn-glycero-3-phospholipid + H(+)</text>
        <dbReference type="Rhea" id="RHEA:48228"/>
        <dbReference type="Rhea" id="RHEA-COMP:14681"/>
        <dbReference type="Rhea" id="RHEA-COMP:14684"/>
        <dbReference type="ChEBI" id="CHEBI:15378"/>
        <dbReference type="ChEBI" id="CHEBI:136912"/>
        <dbReference type="ChEBI" id="CHEBI:140656"/>
        <dbReference type="ChEBI" id="CHEBI:140657"/>
        <dbReference type="ChEBI" id="CHEBI:140660"/>
        <dbReference type="EC" id="2.3.1.269"/>
    </reaction>
</comment>
<dbReference type="EC" id="2.3.1.269" evidence="9"/>
<feature type="transmembrane region" description="Helical" evidence="9">
    <location>
        <begin position="484"/>
        <end position="503"/>
    </location>
</feature>
<dbReference type="InterPro" id="IPR036526">
    <property type="entry name" value="C-N_Hydrolase_sf"/>
</dbReference>
<organism evidence="11 12">
    <name type="scientific">Candidatus Aphodousia faecigallinarum</name>
    <dbReference type="NCBI Taxonomy" id="2840677"/>
    <lineage>
        <taxon>Bacteria</taxon>
        <taxon>Pseudomonadati</taxon>
        <taxon>Pseudomonadota</taxon>
        <taxon>Betaproteobacteria</taxon>
        <taxon>Burkholderiales</taxon>
        <taxon>Sutterellaceae</taxon>
        <taxon>Sutterellaceae incertae sedis</taxon>
        <taxon>Candidatus Aphodousia</taxon>
    </lineage>
</organism>
<evidence type="ECO:0000256" key="5">
    <source>
        <dbReference type="ARBA" id="ARBA00022692"/>
    </source>
</evidence>
<feature type="domain" description="CN hydrolase" evidence="10">
    <location>
        <begin position="227"/>
        <end position="470"/>
    </location>
</feature>
<dbReference type="GO" id="GO:0005886">
    <property type="term" value="C:plasma membrane"/>
    <property type="evidence" value="ECO:0007669"/>
    <property type="project" value="UniProtKB-SubCell"/>
</dbReference>
<dbReference type="Proteomes" id="UP000824083">
    <property type="component" value="Unassembled WGS sequence"/>
</dbReference>
<gene>
    <name evidence="9 11" type="primary">lnt</name>
    <name evidence="11" type="ORF">IAC56_07065</name>
</gene>
<keyword evidence="8 9" id="KW-0012">Acyltransferase</keyword>
<feature type="transmembrane region" description="Helical" evidence="9">
    <location>
        <begin position="124"/>
        <end position="143"/>
    </location>
</feature>
<dbReference type="PANTHER" id="PTHR38686">
    <property type="entry name" value="APOLIPOPROTEIN N-ACYLTRANSFERASE"/>
    <property type="match status" value="1"/>
</dbReference>
<comment type="subcellular location">
    <subcellularLocation>
        <location evidence="1 9">Cell membrane</location>
        <topology evidence="1 9">Multi-pass membrane protein</topology>
    </subcellularLocation>
</comment>
<dbReference type="InterPro" id="IPR045378">
    <property type="entry name" value="LNT_N"/>
</dbReference>
<dbReference type="Pfam" id="PF20154">
    <property type="entry name" value="LNT_N"/>
    <property type="match status" value="1"/>
</dbReference>
<evidence type="ECO:0000256" key="1">
    <source>
        <dbReference type="ARBA" id="ARBA00004651"/>
    </source>
</evidence>
<evidence type="ECO:0000259" key="10">
    <source>
        <dbReference type="PROSITE" id="PS50263"/>
    </source>
</evidence>
<evidence type="ECO:0000256" key="2">
    <source>
        <dbReference type="ARBA" id="ARBA00010065"/>
    </source>
</evidence>
<evidence type="ECO:0000313" key="11">
    <source>
        <dbReference type="EMBL" id="HIU38013.1"/>
    </source>
</evidence>
<sequence>MLLSPTQKYYLYRLGVSFASGVSLASAFAPANEPLFAFAALIVIIYLAGITERVSHVALWGLAFGFGWFVSGINWVYFSMYHYGYMPLEWTYVTTCVFSLALALFPTAAFALSAKCFPNPVVRMGLGLPAAFTFFEWLRSWVLTGFPWLNPAYSMVDWPLSGLAPFLGSFGVLLGMVWIAGLLCAIWHLRTQWVYAAACAITIFSVLLLSMAGKQIVWSEPVGEISVRLVQPNLEPRLLQQSVRERFDEIYFYLDNVTVEKAKIDAVILPESAYPLAWQQFPQDERDRLIDWVKNEKKTLLFNAFWLNDNRFSNAAIALDPQGTLSLYQKRHLVPFGEFVPWGFRWFIDSMRIPMTDLETGANSQLTMNFAGYTAAVNLCYENLFGNEWVEAWNNAEPNVLINLSNLKWFGPVKAASQHLQISQMRALETARPILSVTNSGETALIDAHGKIVKRLATDIDATMDVTVTAMKGEATPFVKYGNWPAVILSILMLLGAFICTFAEKRRQKG</sequence>
<dbReference type="PROSITE" id="PS50263">
    <property type="entry name" value="CN_HYDROLASE"/>
    <property type="match status" value="1"/>
</dbReference>